<sequence>MTTKAELVFIPSPAAGHLISAVEIAKLILNRDERLCISILIMKLPMDFGIQSYIESLSSIPRLQFVDITVDETTIAGFMSNKETFFMNFIQSHKPKVKDFLNNSSFSRSNSRLAGFVLDMFCTPMIDVANEFCVPSYIFYTSNAAFLALCFHFESLKKEHHIDTSKYKNSIEELTIPGFKNPYPSKFLPRLTTDQSAMTTTFFDSITRIKETKGIMVNTFAELEPLPLQSLSVPRIYPVGPVVNFKEGGHGRNSPSETESIIKWLDDQPESSVVFLCFGSMGSFEIEQINEIAIALECSGHRFLWSLRRPPPKGQIGLPSNYENVEEVLPEGFIERTNEVGKVIGWAPQVAVLSHPAVGGFVSHCGWNSVLESLYFGVPIATWPLHAEQQMNAFELVKELGLGVEIRMDYFKDFHGNDENVEIVGAKEIESGIRKLMANGDENEIIRRKANEMKDKCNAAMKEGGSSYASLGLLIEDLISNIS</sequence>
<evidence type="ECO:0000313" key="5">
    <source>
        <dbReference type="EMBL" id="KAH0743537.1"/>
    </source>
</evidence>
<dbReference type="InterPro" id="IPR050481">
    <property type="entry name" value="UDP-glycosyltransf_plant"/>
</dbReference>
<dbReference type="InterPro" id="IPR035595">
    <property type="entry name" value="UDP_glycos_trans_CS"/>
</dbReference>
<dbReference type="PANTHER" id="PTHR48048:SF45">
    <property type="entry name" value="GLYCOSYLTRANSFERASE"/>
    <property type="match status" value="1"/>
</dbReference>
<gene>
    <name evidence="5" type="ORF">KY290_031530</name>
</gene>
<keyword evidence="6" id="KW-1185">Reference proteome</keyword>
<reference evidence="5 6" key="1">
    <citation type="journal article" date="2021" name="bioRxiv">
        <title>Chromosome-scale and haplotype-resolved genome assembly of a tetraploid potato cultivar.</title>
        <authorList>
            <person name="Sun H."/>
            <person name="Jiao W.-B."/>
            <person name="Krause K."/>
            <person name="Campoy J.A."/>
            <person name="Goel M."/>
            <person name="Folz-Donahue K."/>
            <person name="Kukat C."/>
            <person name="Huettel B."/>
            <person name="Schneeberger K."/>
        </authorList>
    </citation>
    <scope>NUCLEOTIDE SEQUENCE [LARGE SCALE GENOMIC DNA]</scope>
    <source>
        <strain evidence="5">SolTubOtavaFocal</strain>
        <tissue evidence="5">Leaves</tissue>
    </source>
</reference>
<comment type="similarity">
    <text evidence="1 3">Belongs to the UDP-glycosyltransferase family.</text>
</comment>
<proteinExistence type="inferred from homology"/>
<dbReference type="CDD" id="cd03784">
    <property type="entry name" value="GT1_Gtf-like"/>
    <property type="match status" value="1"/>
</dbReference>
<evidence type="ECO:0000256" key="3">
    <source>
        <dbReference type="RuleBase" id="RU003718"/>
    </source>
</evidence>
<dbReference type="PROSITE" id="PS00375">
    <property type="entry name" value="UDPGT"/>
    <property type="match status" value="1"/>
</dbReference>
<dbReference type="EMBL" id="JAIVGD010000023">
    <property type="protein sequence ID" value="KAH0743537.1"/>
    <property type="molecule type" value="Genomic_DNA"/>
</dbReference>
<dbReference type="SUPFAM" id="SSF53756">
    <property type="entry name" value="UDP-Glycosyltransferase/glycogen phosphorylase"/>
    <property type="match status" value="1"/>
</dbReference>
<evidence type="ECO:0000256" key="4">
    <source>
        <dbReference type="RuleBase" id="RU362057"/>
    </source>
</evidence>
<comment type="caution">
    <text evidence="5">The sequence shown here is derived from an EMBL/GenBank/DDBJ whole genome shotgun (WGS) entry which is preliminary data.</text>
</comment>
<dbReference type="EC" id="2.4.1.-" evidence="4"/>
<name>A0ABQ7UB72_SOLTU</name>
<protein>
    <recommendedName>
        <fullName evidence="4">Glycosyltransferase</fullName>
        <ecNumber evidence="4">2.4.1.-</ecNumber>
    </recommendedName>
</protein>
<evidence type="ECO:0000313" key="6">
    <source>
        <dbReference type="Proteomes" id="UP000826656"/>
    </source>
</evidence>
<dbReference type="Pfam" id="PF00201">
    <property type="entry name" value="UDPGT"/>
    <property type="match status" value="1"/>
</dbReference>
<accession>A0ABQ7UB72</accession>
<evidence type="ECO:0000256" key="1">
    <source>
        <dbReference type="ARBA" id="ARBA00009995"/>
    </source>
</evidence>
<evidence type="ECO:0000256" key="2">
    <source>
        <dbReference type="ARBA" id="ARBA00022679"/>
    </source>
</evidence>
<dbReference type="PANTHER" id="PTHR48048">
    <property type="entry name" value="GLYCOSYLTRANSFERASE"/>
    <property type="match status" value="1"/>
</dbReference>
<keyword evidence="3" id="KW-0328">Glycosyltransferase</keyword>
<organism evidence="5 6">
    <name type="scientific">Solanum tuberosum</name>
    <name type="common">Potato</name>
    <dbReference type="NCBI Taxonomy" id="4113"/>
    <lineage>
        <taxon>Eukaryota</taxon>
        <taxon>Viridiplantae</taxon>
        <taxon>Streptophyta</taxon>
        <taxon>Embryophyta</taxon>
        <taxon>Tracheophyta</taxon>
        <taxon>Spermatophyta</taxon>
        <taxon>Magnoliopsida</taxon>
        <taxon>eudicotyledons</taxon>
        <taxon>Gunneridae</taxon>
        <taxon>Pentapetalae</taxon>
        <taxon>asterids</taxon>
        <taxon>lamiids</taxon>
        <taxon>Solanales</taxon>
        <taxon>Solanaceae</taxon>
        <taxon>Solanoideae</taxon>
        <taxon>Solaneae</taxon>
        <taxon>Solanum</taxon>
    </lineage>
</organism>
<dbReference type="Gene3D" id="3.40.50.2000">
    <property type="entry name" value="Glycogen Phosphorylase B"/>
    <property type="match status" value="2"/>
</dbReference>
<dbReference type="Proteomes" id="UP000826656">
    <property type="component" value="Unassembled WGS sequence"/>
</dbReference>
<keyword evidence="2 3" id="KW-0808">Transferase</keyword>
<dbReference type="InterPro" id="IPR002213">
    <property type="entry name" value="UDP_glucos_trans"/>
</dbReference>